<proteinExistence type="predicted"/>
<keyword evidence="2" id="KW-0378">Hydrolase</keyword>
<evidence type="ECO:0000259" key="5">
    <source>
        <dbReference type="PROSITE" id="PS50240"/>
    </source>
</evidence>
<dbReference type="CDD" id="cd00190">
    <property type="entry name" value="Tryp_SPc"/>
    <property type="match status" value="1"/>
</dbReference>
<dbReference type="InterPro" id="IPR050127">
    <property type="entry name" value="Serine_Proteases_S1"/>
</dbReference>
<dbReference type="SMART" id="SM00020">
    <property type="entry name" value="Tryp_SPc"/>
    <property type="match status" value="1"/>
</dbReference>
<dbReference type="Pfam" id="PF00089">
    <property type="entry name" value="Trypsin"/>
    <property type="match status" value="1"/>
</dbReference>
<accession>A0ABD3NTH5</accession>
<evidence type="ECO:0000313" key="6">
    <source>
        <dbReference type="EMBL" id="KAL3778011.1"/>
    </source>
</evidence>
<dbReference type="EMBL" id="JALLAZ020001249">
    <property type="protein sequence ID" value="KAL3778011.1"/>
    <property type="molecule type" value="Genomic_DNA"/>
</dbReference>
<name>A0ABD3NTH5_9STRA</name>
<gene>
    <name evidence="6" type="ORF">ACHAW5_003434</name>
</gene>
<dbReference type="PROSITE" id="PS00135">
    <property type="entry name" value="TRYPSIN_SER"/>
    <property type="match status" value="1"/>
</dbReference>
<dbReference type="SUPFAM" id="SSF50494">
    <property type="entry name" value="Trypsin-like serine proteases"/>
    <property type="match status" value="1"/>
</dbReference>
<dbReference type="InterPro" id="IPR009003">
    <property type="entry name" value="Peptidase_S1_PA"/>
</dbReference>
<organism evidence="6 7">
    <name type="scientific">Stephanodiscus triporus</name>
    <dbReference type="NCBI Taxonomy" id="2934178"/>
    <lineage>
        <taxon>Eukaryota</taxon>
        <taxon>Sar</taxon>
        <taxon>Stramenopiles</taxon>
        <taxon>Ochrophyta</taxon>
        <taxon>Bacillariophyta</taxon>
        <taxon>Coscinodiscophyceae</taxon>
        <taxon>Thalassiosirophycidae</taxon>
        <taxon>Stephanodiscales</taxon>
        <taxon>Stephanodiscaceae</taxon>
        <taxon>Stephanodiscus</taxon>
    </lineage>
</organism>
<dbReference type="AlphaFoldDB" id="A0ABD3NTH5"/>
<protein>
    <recommendedName>
        <fullName evidence="5">Peptidase S1 domain-containing protein</fullName>
    </recommendedName>
</protein>
<keyword evidence="7" id="KW-1185">Reference proteome</keyword>
<dbReference type="InterPro" id="IPR033116">
    <property type="entry name" value="TRYPSIN_SER"/>
</dbReference>
<comment type="caution">
    <text evidence="6">The sequence shown here is derived from an EMBL/GenBank/DDBJ whole genome shotgun (WGS) entry which is preliminary data.</text>
</comment>
<evidence type="ECO:0000256" key="3">
    <source>
        <dbReference type="ARBA" id="ARBA00023026"/>
    </source>
</evidence>
<dbReference type="PROSITE" id="PS50240">
    <property type="entry name" value="TRYPSIN_DOM"/>
    <property type="match status" value="1"/>
</dbReference>
<dbReference type="InterPro" id="IPR001254">
    <property type="entry name" value="Trypsin_dom"/>
</dbReference>
<feature type="domain" description="Peptidase S1" evidence="5">
    <location>
        <begin position="1"/>
        <end position="119"/>
    </location>
</feature>
<dbReference type="InterPro" id="IPR043504">
    <property type="entry name" value="Peptidase_S1_PA_chymotrypsin"/>
</dbReference>
<evidence type="ECO:0000256" key="4">
    <source>
        <dbReference type="ARBA" id="ARBA00023157"/>
    </source>
</evidence>
<dbReference type="PANTHER" id="PTHR24264">
    <property type="entry name" value="TRYPSIN-RELATED"/>
    <property type="match status" value="1"/>
</dbReference>
<keyword evidence="1" id="KW-0645">Protease</keyword>
<evidence type="ECO:0000256" key="1">
    <source>
        <dbReference type="ARBA" id="ARBA00022670"/>
    </source>
</evidence>
<keyword evidence="4" id="KW-1015">Disulfide bond</keyword>
<evidence type="ECO:0000256" key="2">
    <source>
        <dbReference type="ARBA" id="ARBA00022801"/>
    </source>
</evidence>
<dbReference type="GO" id="GO:0008233">
    <property type="term" value="F:peptidase activity"/>
    <property type="evidence" value="ECO:0007669"/>
    <property type="project" value="UniProtKB-KW"/>
</dbReference>
<dbReference type="Gene3D" id="2.40.10.10">
    <property type="entry name" value="Trypsin-like serine proteases"/>
    <property type="match status" value="1"/>
</dbReference>
<evidence type="ECO:0000313" key="7">
    <source>
        <dbReference type="Proteomes" id="UP001530315"/>
    </source>
</evidence>
<dbReference type="GO" id="GO:0006508">
    <property type="term" value="P:proteolysis"/>
    <property type="evidence" value="ECO:0007669"/>
    <property type="project" value="UniProtKB-KW"/>
</dbReference>
<dbReference type="PANTHER" id="PTHR24264:SF54">
    <property type="entry name" value="PEPTIDASE S1 DOMAIN-CONTAINING PROTEIN"/>
    <property type="match status" value="1"/>
</dbReference>
<keyword evidence="3" id="KW-0843">Virulence</keyword>
<reference evidence="6 7" key="1">
    <citation type="submission" date="2024-10" db="EMBL/GenBank/DDBJ databases">
        <title>Updated reference genomes for cyclostephanoid diatoms.</title>
        <authorList>
            <person name="Roberts W.R."/>
            <person name="Alverson A.J."/>
        </authorList>
    </citation>
    <scope>NUCLEOTIDE SEQUENCE [LARGE SCALE GENOMIC DNA]</scope>
    <source>
        <strain evidence="6 7">AJA276-08</strain>
    </source>
</reference>
<dbReference type="FunFam" id="2.40.10.10:FF:000002">
    <property type="entry name" value="Transmembrane protease serine"/>
    <property type="match status" value="1"/>
</dbReference>
<sequence>MGWGDTTASDDVLEISNVLMETEVNVIPNEECALSNGIINGQEWNYHDQITDNMLCAKDLGEDSCNGDSGGPLVLKGIMDGPDVQVGVVSWGYGCARKDFPGVYSRVSSAFDWIREVTCRRSVSPPADFDCDSLELSPTESPTPYPTFEQYPTFGPYPTYSPISSSPTTSSKPSSCTGDTANWVDIEGDGCNWYELNDSPGCEASGNVYTGVMGPATENCCYCFKNSGEETPSMYSPTKSPSPTTSSKPSLCTGNTANWVDIEGDGCDWYELNDSPGCKAQHSYWSDGPATDRRACLM</sequence>
<dbReference type="Proteomes" id="UP001530315">
    <property type="component" value="Unassembled WGS sequence"/>
</dbReference>